<keyword evidence="3" id="KW-1003">Cell membrane</keyword>
<evidence type="ECO:0000256" key="8">
    <source>
        <dbReference type="SAM" id="Phobius"/>
    </source>
</evidence>
<gene>
    <name evidence="9" type="ORF">SAMN04487955_11564</name>
</gene>
<feature type="transmembrane region" description="Helical" evidence="8">
    <location>
        <begin position="170"/>
        <end position="189"/>
    </location>
</feature>
<dbReference type="InterPro" id="IPR004254">
    <property type="entry name" value="AdipoR/HlyIII-related"/>
</dbReference>
<dbReference type="Proteomes" id="UP000198693">
    <property type="component" value="Unassembled WGS sequence"/>
</dbReference>
<dbReference type="InterPro" id="IPR005744">
    <property type="entry name" value="Hy-lIII"/>
</dbReference>
<evidence type="ECO:0000313" key="10">
    <source>
        <dbReference type="Proteomes" id="UP000198693"/>
    </source>
</evidence>
<dbReference type="AlphaFoldDB" id="A0A1I7K7T8"/>
<keyword evidence="7" id="KW-0862">Zinc</keyword>
<organism evidence="9 10">
    <name type="scientific">Halomonas korlensis</name>
    <dbReference type="NCBI Taxonomy" id="463301"/>
    <lineage>
        <taxon>Bacteria</taxon>
        <taxon>Pseudomonadati</taxon>
        <taxon>Pseudomonadota</taxon>
        <taxon>Gammaproteobacteria</taxon>
        <taxon>Oceanospirillales</taxon>
        <taxon>Halomonadaceae</taxon>
        <taxon>Halomonas</taxon>
    </lineage>
</organism>
<feature type="transmembrane region" description="Helical" evidence="8">
    <location>
        <begin position="26"/>
        <end position="44"/>
    </location>
</feature>
<evidence type="ECO:0000256" key="5">
    <source>
        <dbReference type="ARBA" id="ARBA00022989"/>
    </source>
</evidence>
<accession>A0A1I7K7T8</accession>
<feature type="binding site" evidence="7">
    <location>
        <position position="196"/>
    </location>
    <ligand>
        <name>Zn(2+)</name>
        <dbReference type="ChEBI" id="CHEBI:29105"/>
    </ligand>
</feature>
<keyword evidence="5 8" id="KW-1133">Transmembrane helix</keyword>
<feature type="binding site" evidence="7">
    <location>
        <position position="74"/>
    </location>
    <ligand>
        <name>Zn(2+)</name>
        <dbReference type="ChEBI" id="CHEBI:29105"/>
    </ligand>
</feature>
<comment type="subcellular location">
    <subcellularLocation>
        <location evidence="1">Cell membrane</location>
        <topology evidence="1">Multi-pass membrane protein</topology>
    </subcellularLocation>
</comment>
<keyword evidence="10" id="KW-1185">Reference proteome</keyword>
<dbReference type="RefSeq" id="WP_089797225.1">
    <property type="nucleotide sequence ID" value="NZ_FPBP01000015.1"/>
</dbReference>
<evidence type="ECO:0000256" key="6">
    <source>
        <dbReference type="ARBA" id="ARBA00023136"/>
    </source>
</evidence>
<evidence type="ECO:0000256" key="1">
    <source>
        <dbReference type="ARBA" id="ARBA00004651"/>
    </source>
</evidence>
<dbReference type="GO" id="GO:0046872">
    <property type="term" value="F:metal ion binding"/>
    <property type="evidence" value="ECO:0007669"/>
    <property type="project" value="UniProtKB-KW"/>
</dbReference>
<sequence length="223" mass="24217">MTHDPAATELDFTHLEEWLHSLSHGIGALLSLAGMIVLILLASLGPQVDAWKVTAVSLYGATLVLLYTASTLYHATQRPNLKRCYQLLDHCAIYALIAGTYTPFLLVNLRHSVGWTLLTIIWALALAGIVLKLVWPKRFGVLHVIVYLAMGWLIVAASGELGDVISPTGLSLLVAGGLAYTGGVLFFAIRAIPYNHAIWHLFVIAGSTCHYLAVFTDVLPFKA</sequence>
<dbReference type="PANTHER" id="PTHR20855:SF3">
    <property type="entry name" value="LD03007P"/>
    <property type="match status" value="1"/>
</dbReference>
<comment type="similarity">
    <text evidence="2">Belongs to the UPF0073 (Hly-III) family.</text>
</comment>
<evidence type="ECO:0000256" key="4">
    <source>
        <dbReference type="ARBA" id="ARBA00022692"/>
    </source>
</evidence>
<dbReference type="STRING" id="463301.SAMN04487955_11564"/>
<dbReference type="NCBIfam" id="TIGR01065">
    <property type="entry name" value="hlyIII"/>
    <property type="match status" value="1"/>
</dbReference>
<evidence type="ECO:0000256" key="3">
    <source>
        <dbReference type="ARBA" id="ARBA00022475"/>
    </source>
</evidence>
<dbReference type="GO" id="GO:0005886">
    <property type="term" value="C:plasma membrane"/>
    <property type="evidence" value="ECO:0007669"/>
    <property type="project" value="UniProtKB-SubCell"/>
</dbReference>
<dbReference type="OrthoDB" id="9813689at2"/>
<evidence type="ECO:0000256" key="7">
    <source>
        <dbReference type="PIRSR" id="PIRSR604254-1"/>
    </source>
</evidence>
<dbReference type="EMBL" id="FPBP01000015">
    <property type="protein sequence ID" value="SFU93489.1"/>
    <property type="molecule type" value="Genomic_DNA"/>
</dbReference>
<name>A0A1I7K7T8_9GAMM</name>
<feature type="transmembrane region" description="Helical" evidence="8">
    <location>
        <begin position="113"/>
        <end position="134"/>
    </location>
</feature>
<keyword evidence="7" id="KW-0479">Metal-binding</keyword>
<dbReference type="GO" id="GO:0140911">
    <property type="term" value="F:pore-forming activity"/>
    <property type="evidence" value="ECO:0007669"/>
    <property type="project" value="InterPro"/>
</dbReference>
<feature type="transmembrane region" description="Helical" evidence="8">
    <location>
        <begin position="56"/>
        <end position="75"/>
    </location>
</feature>
<proteinExistence type="inferred from homology"/>
<dbReference type="Pfam" id="PF03006">
    <property type="entry name" value="HlyIII"/>
    <property type="match status" value="1"/>
</dbReference>
<dbReference type="PANTHER" id="PTHR20855">
    <property type="entry name" value="ADIPOR/PROGESTIN RECEPTOR-RELATED"/>
    <property type="match status" value="1"/>
</dbReference>
<keyword evidence="4 8" id="KW-0812">Transmembrane</keyword>
<reference evidence="10" key="1">
    <citation type="submission" date="2016-10" db="EMBL/GenBank/DDBJ databases">
        <authorList>
            <person name="Varghese N."/>
            <person name="Submissions S."/>
        </authorList>
    </citation>
    <scope>NUCLEOTIDE SEQUENCE [LARGE SCALE GENOMIC DNA]</scope>
    <source>
        <strain evidence="10">CGMCC 1.6981</strain>
    </source>
</reference>
<feature type="transmembrane region" description="Helical" evidence="8">
    <location>
        <begin position="201"/>
        <end position="221"/>
    </location>
</feature>
<keyword evidence="6 8" id="KW-0472">Membrane</keyword>
<feature type="binding site" evidence="7">
    <location>
        <position position="200"/>
    </location>
    <ligand>
        <name>Zn(2+)</name>
        <dbReference type="ChEBI" id="CHEBI:29105"/>
    </ligand>
</feature>
<evidence type="ECO:0000313" key="9">
    <source>
        <dbReference type="EMBL" id="SFU93489.1"/>
    </source>
</evidence>
<evidence type="ECO:0000256" key="2">
    <source>
        <dbReference type="ARBA" id="ARBA00008488"/>
    </source>
</evidence>
<feature type="transmembrane region" description="Helical" evidence="8">
    <location>
        <begin position="87"/>
        <end position="107"/>
    </location>
</feature>
<feature type="transmembrane region" description="Helical" evidence="8">
    <location>
        <begin position="141"/>
        <end position="158"/>
    </location>
</feature>
<protein>
    <submittedName>
        <fullName evidence="9">Hemolysin III</fullName>
    </submittedName>
</protein>